<protein>
    <submittedName>
        <fullName evidence="1">Uncharacterized protein</fullName>
    </submittedName>
</protein>
<dbReference type="Proteomes" id="UP000018888">
    <property type="component" value="Unassembled WGS sequence"/>
</dbReference>
<reference evidence="1 2" key="1">
    <citation type="journal article" date="2013" name="Proc. Natl. Acad. Sci. U.S.A.">
        <title>Genome of an arbuscular mycorrhizal fungus provides insight into the oldest plant symbiosis.</title>
        <authorList>
            <person name="Tisserant E."/>
            <person name="Malbreil M."/>
            <person name="Kuo A."/>
            <person name="Kohler A."/>
            <person name="Symeonidi A."/>
            <person name="Balestrini R."/>
            <person name="Charron P."/>
            <person name="Duensing N."/>
            <person name="Frei Dit Frey N."/>
            <person name="Gianinazzi-Pearson V."/>
            <person name="Gilbert L.B."/>
            <person name="Handa Y."/>
            <person name="Herr J.R."/>
            <person name="Hijri M."/>
            <person name="Koul R."/>
            <person name="Kawaguchi M."/>
            <person name="Krajinski F."/>
            <person name="Lammers P.J."/>
            <person name="Masclaux F.G."/>
            <person name="Murat C."/>
            <person name="Morin E."/>
            <person name="Ndikumana S."/>
            <person name="Pagni M."/>
            <person name="Petitpierre D."/>
            <person name="Requena N."/>
            <person name="Rosikiewicz P."/>
            <person name="Riley R."/>
            <person name="Saito K."/>
            <person name="San Clemente H."/>
            <person name="Shapiro H."/>
            <person name="van Tuinen D."/>
            <person name="Becard G."/>
            <person name="Bonfante P."/>
            <person name="Paszkowski U."/>
            <person name="Shachar-Hill Y.Y."/>
            <person name="Tuskan G.A."/>
            <person name="Young P.W."/>
            <person name="Sanders I.R."/>
            <person name="Henrissat B."/>
            <person name="Rensing S.A."/>
            <person name="Grigoriev I.V."/>
            <person name="Corradi N."/>
            <person name="Roux C."/>
            <person name="Martin F."/>
        </authorList>
    </citation>
    <scope>NUCLEOTIDE SEQUENCE [LARGE SCALE GENOMIC DNA]</scope>
    <source>
        <strain evidence="1 2">DAOM 197198</strain>
    </source>
</reference>
<accession>A0A2P4QLB3</accession>
<sequence>MKYSSLESSQQDESNGSKIAFLGLILKEILITEYIKKNEATNTSVNMMNVSNILNNLKSNEIESYTSYTTSTILTTSLFHNYEISSISNNLSNEVELYLTSKTPTTSSFHSYEISNIKEKLIGLCEKEKKAKVKLSLSYGIVNLNNSRIMDVLGQSVKFYFEAKMKKYKSQITMSKEALETLKYLNVIVYIN</sequence>
<gene>
    <name evidence="1" type="ORF">GLOIN_2v1766850</name>
</gene>
<dbReference type="VEuPathDB" id="FungiDB:RhiirFUN_017376"/>
<keyword evidence="2" id="KW-1185">Reference proteome</keyword>
<reference evidence="1 2" key="2">
    <citation type="journal article" date="2018" name="New Phytol.">
        <title>High intraspecific genome diversity in the model arbuscular mycorrhizal symbiont Rhizophagus irregularis.</title>
        <authorList>
            <person name="Chen E.C.H."/>
            <person name="Morin E."/>
            <person name="Beaudet D."/>
            <person name="Noel J."/>
            <person name="Yildirir G."/>
            <person name="Ndikumana S."/>
            <person name="Charron P."/>
            <person name="St-Onge C."/>
            <person name="Giorgi J."/>
            <person name="Kruger M."/>
            <person name="Marton T."/>
            <person name="Ropars J."/>
            <person name="Grigoriev I.V."/>
            <person name="Hainaut M."/>
            <person name="Henrissat B."/>
            <person name="Roux C."/>
            <person name="Martin F."/>
            <person name="Corradi N."/>
        </authorList>
    </citation>
    <scope>NUCLEOTIDE SEQUENCE [LARGE SCALE GENOMIC DNA]</scope>
    <source>
        <strain evidence="1 2">DAOM 197198</strain>
    </source>
</reference>
<organism evidence="1 2">
    <name type="scientific">Rhizophagus irregularis (strain DAOM 181602 / DAOM 197198 / MUCL 43194)</name>
    <name type="common">Arbuscular mycorrhizal fungus</name>
    <name type="synonym">Glomus intraradices</name>
    <dbReference type="NCBI Taxonomy" id="747089"/>
    <lineage>
        <taxon>Eukaryota</taxon>
        <taxon>Fungi</taxon>
        <taxon>Fungi incertae sedis</taxon>
        <taxon>Mucoromycota</taxon>
        <taxon>Glomeromycotina</taxon>
        <taxon>Glomeromycetes</taxon>
        <taxon>Glomerales</taxon>
        <taxon>Glomeraceae</taxon>
        <taxon>Rhizophagus</taxon>
    </lineage>
</organism>
<evidence type="ECO:0000313" key="2">
    <source>
        <dbReference type="Proteomes" id="UP000018888"/>
    </source>
</evidence>
<dbReference type="AlphaFoldDB" id="A0A2P4QLB3"/>
<name>A0A2P4QLB3_RHIID</name>
<proteinExistence type="predicted"/>
<evidence type="ECO:0000313" key="1">
    <source>
        <dbReference type="EMBL" id="POG78378.1"/>
    </source>
</evidence>
<comment type="caution">
    <text evidence="1">The sequence shown here is derived from an EMBL/GenBank/DDBJ whole genome shotgun (WGS) entry which is preliminary data.</text>
</comment>
<dbReference type="EMBL" id="AUPC02000033">
    <property type="protein sequence ID" value="POG78378.1"/>
    <property type="molecule type" value="Genomic_DNA"/>
</dbReference>